<evidence type="ECO:0000256" key="2">
    <source>
        <dbReference type="ARBA" id="ARBA00022692"/>
    </source>
</evidence>
<dbReference type="InterPro" id="IPR020846">
    <property type="entry name" value="MFS_dom"/>
</dbReference>
<dbReference type="InterPro" id="IPR036259">
    <property type="entry name" value="MFS_trans_sf"/>
</dbReference>
<evidence type="ECO:0000256" key="4">
    <source>
        <dbReference type="ARBA" id="ARBA00023136"/>
    </source>
</evidence>
<dbReference type="SUPFAM" id="SSF103473">
    <property type="entry name" value="MFS general substrate transporter"/>
    <property type="match status" value="1"/>
</dbReference>
<feature type="transmembrane region" description="Helical" evidence="5">
    <location>
        <begin position="371"/>
        <end position="393"/>
    </location>
</feature>
<feature type="transmembrane region" description="Helical" evidence="5">
    <location>
        <begin position="171"/>
        <end position="190"/>
    </location>
</feature>
<dbReference type="InterPro" id="IPR001958">
    <property type="entry name" value="Tet-R_TetA/multi-R_MdtG-like"/>
</dbReference>
<reference evidence="7" key="1">
    <citation type="journal article" date="2020" name="mSystems">
        <title>Genome- and Community-Level Interaction Insights into Carbon Utilization and Element Cycling Functions of Hydrothermarchaeota in Hydrothermal Sediment.</title>
        <authorList>
            <person name="Zhou Z."/>
            <person name="Liu Y."/>
            <person name="Xu W."/>
            <person name="Pan J."/>
            <person name="Luo Z.H."/>
            <person name="Li M."/>
        </authorList>
    </citation>
    <scope>NUCLEOTIDE SEQUENCE [LARGE SCALE GENOMIC DNA]</scope>
    <source>
        <strain evidence="7">SpSt-1116</strain>
    </source>
</reference>
<accession>A0A7J3ZJY5</accession>
<dbReference type="Gene3D" id="1.20.1250.20">
    <property type="entry name" value="MFS general substrate transporter like domains"/>
    <property type="match status" value="2"/>
</dbReference>
<feature type="transmembrane region" description="Helical" evidence="5">
    <location>
        <begin position="103"/>
        <end position="120"/>
    </location>
</feature>
<dbReference type="EMBL" id="DRZC01000026">
    <property type="protein sequence ID" value="HHQ80192.1"/>
    <property type="molecule type" value="Genomic_DNA"/>
</dbReference>
<dbReference type="PANTHER" id="PTHR23518:SF2">
    <property type="entry name" value="MAJOR FACILITATOR SUPERFAMILY TRANSPORTER"/>
    <property type="match status" value="1"/>
</dbReference>
<dbReference type="PANTHER" id="PTHR23518">
    <property type="entry name" value="C-METHYLTRANSFERASE"/>
    <property type="match status" value="1"/>
</dbReference>
<sequence>MELRESRRPRAEHKRNIAALSVYNVFRGVVVGGFQTLFPIYMRETGYSMESIGLAVSVASLFSALTSPAFGVLIDRHGPKNVVIATGVMLLLSTLILCLPPSYTHFIASYALFYFGFMFGQPARASYVVLSVPSFAIGWYIGVVSTSFGISQTLGPVVGGYLSGTLGFQETFALASLMVFTGTIVFAITAENVRAAMETGRTLDVLGELKKAYASVLRPRGALRQAFLLVGVDRLAWSLWYPMLSAHLYGFGYSTATVGALMTLTTAIQTLLVLLGGRLTDIIGARKTLFLAEVAGAVGTAIVALPVPLSKLVSGVTLIGCSIGLWIPSYNKLLALVSDRDRLGVTYATTNAVRSLTSIPPPYIGGFVYDLYGPIPVFAISSALIAYSGLLAFRVPVDEQGCKASEERSYK</sequence>
<feature type="transmembrane region" description="Helical" evidence="5">
    <location>
        <begin position="54"/>
        <end position="74"/>
    </location>
</feature>
<evidence type="ECO:0000259" key="6">
    <source>
        <dbReference type="PROSITE" id="PS50850"/>
    </source>
</evidence>
<dbReference type="Pfam" id="PF07690">
    <property type="entry name" value="MFS_1"/>
    <property type="match status" value="1"/>
</dbReference>
<dbReference type="CDD" id="cd17325">
    <property type="entry name" value="MFS_MdtG_SLC18_like"/>
    <property type="match status" value="1"/>
</dbReference>
<keyword evidence="3 5" id="KW-1133">Transmembrane helix</keyword>
<feature type="transmembrane region" description="Helical" evidence="5">
    <location>
        <begin position="226"/>
        <end position="244"/>
    </location>
</feature>
<dbReference type="PROSITE" id="PS50850">
    <property type="entry name" value="MFS"/>
    <property type="match status" value="1"/>
</dbReference>
<dbReference type="InterPro" id="IPR011701">
    <property type="entry name" value="MFS"/>
</dbReference>
<feature type="transmembrane region" description="Helical" evidence="5">
    <location>
        <begin position="256"/>
        <end position="277"/>
    </location>
</feature>
<feature type="transmembrane region" description="Helical" evidence="5">
    <location>
        <begin position="127"/>
        <end position="151"/>
    </location>
</feature>
<dbReference type="GO" id="GO:0016020">
    <property type="term" value="C:membrane"/>
    <property type="evidence" value="ECO:0007669"/>
    <property type="project" value="UniProtKB-SubCell"/>
</dbReference>
<feature type="transmembrane region" description="Helical" evidence="5">
    <location>
        <begin position="21"/>
        <end position="42"/>
    </location>
</feature>
<keyword evidence="2 5" id="KW-0812">Transmembrane</keyword>
<keyword evidence="4 5" id="KW-0472">Membrane</keyword>
<evidence type="ECO:0000256" key="1">
    <source>
        <dbReference type="ARBA" id="ARBA00004141"/>
    </source>
</evidence>
<dbReference type="GO" id="GO:0022857">
    <property type="term" value="F:transmembrane transporter activity"/>
    <property type="evidence" value="ECO:0007669"/>
    <property type="project" value="InterPro"/>
</dbReference>
<evidence type="ECO:0000256" key="5">
    <source>
        <dbReference type="SAM" id="Phobius"/>
    </source>
</evidence>
<comment type="subcellular location">
    <subcellularLocation>
        <location evidence="1">Membrane</location>
        <topology evidence="1">Multi-pass membrane protein</topology>
    </subcellularLocation>
</comment>
<organism evidence="7">
    <name type="scientific">Fervidicoccus fontis</name>
    <dbReference type="NCBI Taxonomy" id="683846"/>
    <lineage>
        <taxon>Archaea</taxon>
        <taxon>Thermoproteota</taxon>
        <taxon>Thermoprotei</taxon>
        <taxon>Fervidicoccales</taxon>
        <taxon>Fervidicoccaceae</taxon>
        <taxon>Fervidicoccus</taxon>
    </lineage>
</organism>
<protein>
    <submittedName>
        <fullName evidence="7">MFS transporter</fullName>
    </submittedName>
</protein>
<feature type="transmembrane region" description="Helical" evidence="5">
    <location>
        <begin position="289"/>
        <end position="309"/>
    </location>
</feature>
<feature type="transmembrane region" description="Helical" evidence="5">
    <location>
        <begin position="81"/>
        <end position="97"/>
    </location>
</feature>
<evidence type="ECO:0000256" key="3">
    <source>
        <dbReference type="ARBA" id="ARBA00022989"/>
    </source>
</evidence>
<gene>
    <name evidence="7" type="ORF">ENM78_01830</name>
</gene>
<dbReference type="AlphaFoldDB" id="A0A7J3ZJY5"/>
<dbReference type="PRINTS" id="PR01035">
    <property type="entry name" value="TCRTETA"/>
</dbReference>
<feature type="domain" description="Major facilitator superfamily (MFS) profile" evidence="6">
    <location>
        <begin position="16"/>
        <end position="400"/>
    </location>
</feature>
<comment type="caution">
    <text evidence="7">The sequence shown here is derived from an EMBL/GenBank/DDBJ whole genome shotgun (WGS) entry which is preliminary data.</text>
</comment>
<name>A0A7J3ZJY5_9CREN</name>
<proteinExistence type="predicted"/>
<evidence type="ECO:0000313" key="7">
    <source>
        <dbReference type="EMBL" id="HHQ80192.1"/>
    </source>
</evidence>